<dbReference type="CDD" id="cd06533">
    <property type="entry name" value="Glyco_transf_WecG_TagA"/>
    <property type="match status" value="1"/>
</dbReference>
<dbReference type="GO" id="GO:0016758">
    <property type="term" value="F:hexosyltransferase activity"/>
    <property type="evidence" value="ECO:0007669"/>
    <property type="project" value="TreeGrafter"/>
</dbReference>
<dbReference type="RefSeq" id="WP_074203714.1">
    <property type="nucleotide sequence ID" value="NZ_FSQW01000001.1"/>
</dbReference>
<evidence type="ECO:0000313" key="4">
    <source>
        <dbReference type="Proteomes" id="UP000185192"/>
    </source>
</evidence>
<dbReference type="STRING" id="1123272.SAMN02745824_0669"/>
<dbReference type="PANTHER" id="PTHR34136">
    <property type="match status" value="1"/>
</dbReference>
<accession>A0A1N6CPS8</accession>
<dbReference type="EMBL" id="FSQW01000001">
    <property type="protein sequence ID" value="SIN60455.1"/>
    <property type="molecule type" value="Genomic_DNA"/>
</dbReference>
<dbReference type="PANTHER" id="PTHR34136:SF1">
    <property type="entry name" value="UDP-N-ACETYL-D-MANNOSAMINURONIC ACID TRANSFERASE"/>
    <property type="match status" value="1"/>
</dbReference>
<dbReference type="NCBIfam" id="TIGR00696">
    <property type="entry name" value="wecG_tagA_cpsF"/>
    <property type="match status" value="1"/>
</dbReference>
<dbReference type="Proteomes" id="UP000185192">
    <property type="component" value="Unassembled WGS sequence"/>
</dbReference>
<dbReference type="AlphaFoldDB" id="A0A1N6CPS8"/>
<gene>
    <name evidence="3" type="ORF">SAMN02745824_0669</name>
</gene>
<evidence type="ECO:0000313" key="3">
    <source>
        <dbReference type="EMBL" id="SIN60455.1"/>
    </source>
</evidence>
<keyword evidence="4" id="KW-1185">Reference proteome</keyword>
<keyword evidence="2" id="KW-0808">Transferase</keyword>
<reference evidence="4" key="1">
    <citation type="submission" date="2016-11" db="EMBL/GenBank/DDBJ databases">
        <authorList>
            <person name="Varghese N."/>
            <person name="Submissions S."/>
        </authorList>
    </citation>
    <scope>NUCLEOTIDE SEQUENCE [LARGE SCALE GENOMIC DNA]</scope>
    <source>
        <strain evidence="4">DSM 22363</strain>
    </source>
</reference>
<name>A0A1N6CPS8_9SPHN</name>
<dbReference type="Pfam" id="PF03808">
    <property type="entry name" value="Glyco_tran_WecG"/>
    <property type="match status" value="1"/>
</dbReference>
<proteinExistence type="predicted"/>
<keyword evidence="1" id="KW-0328">Glycosyltransferase</keyword>
<evidence type="ECO:0000256" key="1">
    <source>
        <dbReference type="ARBA" id="ARBA00022676"/>
    </source>
</evidence>
<organism evidence="3 4">
    <name type="scientific">Parasphingorhabdus marina DSM 22363</name>
    <dbReference type="NCBI Taxonomy" id="1123272"/>
    <lineage>
        <taxon>Bacteria</taxon>
        <taxon>Pseudomonadati</taxon>
        <taxon>Pseudomonadota</taxon>
        <taxon>Alphaproteobacteria</taxon>
        <taxon>Sphingomonadales</taxon>
        <taxon>Sphingomonadaceae</taxon>
        <taxon>Parasphingorhabdus</taxon>
    </lineage>
</organism>
<dbReference type="InterPro" id="IPR004629">
    <property type="entry name" value="WecG_TagA_CpsF"/>
</dbReference>
<evidence type="ECO:0000256" key="2">
    <source>
        <dbReference type="ARBA" id="ARBA00022679"/>
    </source>
</evidence>
<sequence length="260" mass="29062">MKERSEDAVATVRFLDVDILPIDLTAALDRIGKMASADRFSYVVTPNVDHMVNLHPKEPGPHLDSYREAYDSADLTLCDSRILKALARFSGLKLTLVPGSDLTAALFRHRLGKGDKVAIVGGDEELLEKLRQLHPRPSYSQHVPPMGVLRNPGAMADICRFVEASNASHILFAIGSPQSEIIARQCQQAGTCRGVGLCIGASLEFITSAKRRAPQWMQSAGLEWAFRLLSEPRRLWRRYLVDDMRIFPIYLRDRFGSKSM</sequence>
<protein>
    <submittedName>
        <fullName evidence="3">Polymer biosynthesis protein, WecB/TagA/CpsF family</fullName>
    </submittedName>
</protein>